<organism evidence="8 9">
    <name type="scientific">Rouxiella badensis</name>
    <dbReference type="NCBI Taxonomy" id="1646377"/>
    <lineage>
        <taxon>Bacteria</taxon>
        <taxon>Pseudomonadati</taxon>
        <taxon>Pseudomonadota</taxon>
        <taxon>Gammaproteobacteria</taxon>
        <taxon>Enterobacterales</taxon>
        <taxon>Yersiniaceae</taxon>
        <taxon>Rouxiella</taxon>
    </lineage>
</organism>
<proteinExistence type="inferred from homology"/>
<evidence type="ECO:0000256" key="5">
    <source>
        <dbReference type="SAM" id="Phobius"/>
    </source>
</evidence>
<keyword evidence="5" id="KW-1133">Transmembrane helix</keyword>
<dbReference type="PROSITE" id="PS00737">
    <property type="entry name" value="THIOLASE_2"/>
    <property type="match status" value="1"/>
</dbReference>
<evidence type="ECO:0000256" key="1">
    <source>
        <dbReference type="ARBA" id="ARBA00010982"/>
    </source>
</evidence>
<accession>A0A1X0WFX0</accession>
<keyword evidence="5" id="KW-0812">Transmembrane</keyword>
<name>A0A1X0WFX0_9GAMM</name>
<dbReference type="InterPro" id="IPR016039">
    <property type="entry name" value="Thiolase-like"/>
</dbReference>
<dbReference type="PANTHER" id="PTHR43853:SF3">
    <property type="entry name" value="ACETYL-COA C-ACETYLTRANSFERASE YHFS-RELATED"/>
    <property type="match status" value="1"/>
</dbReference>
<dbReference type="InterPro" id="IPR050215">
    <property type="entry name" value="Thiolase-like_sf_Thiolase"/>
</dbReference>
<dbReference type="AlphaFoldDB" id="A0A1X0WFX0"/>
<feature type="domain" description="Thiolase C-terminal" evidence="7">
    <location>
        <begin position="280"/>
        <end position="401"/>
    </location>
</feature>
<feature type="transmembrane region" description="Helical" evidence="5">
    <location>
        <begin position="385"/>
        <end position="402"/>
    </location>
</feature>
<dbReference type="RefSeq" id="WP_017491865.1">
    <property type="nucleotide sequence ID" value="NZ_CP049603.1"/>
</dbReference>
<dbReference type="InterPro" id="IPR002155">
    <property type="entry name" value="Thiolase"/>
</dbReference>
<evidence type="ECO:0000256" key="2">
    <source>
        <dbReference type="ARBA" id="ARBA00022679"/>
    </source>
</evidence>
<dbReference type="Gene3D" id="3.40.47.10">
    <property type="match status" value="2"/>
</dbReference>
<evidence type="ECO:0000313" key="8">
    <source>
        <dbReference type="EMBL" id="ORJ25672.1"/>
    </source>
</evidence>
<evidence type="ECO:0000313" key="9">
    <source>
        <dbReference type="Proteomes" id="UP000192536"/>
    </source>
</evidence>
<dbReference type="InterPro" id="IPR020613">
    <property type="entry name" value="Thiolase_CS"/>
</dbReference>
<dbReference type="InterPro" id="IPR020616">
    <property type="entry name" value="Thiolase_N"/>
</dbReference>
<dbReference type="GO" id="GO:0010124">
    <property type="term" value="P:phenylacetate catabolic process"/>
    <property type="evidence" value="ECO:0007669"/>
    <property type="project" value="TreeGrafter"/>
</dbReference>
<gene>
    <name evidence="8" type="ORF">BS640_09605</name>
</gene>
<dbReference type="GO" id="GO:0005737">
    <property type="term" value="C:cytoplasm"/>
    <property type="evidence" value="ECO:0007669"/>
    <property type="project" value="UniProtKB-ARBA"/>
</dbReference>
<dbReference type="GO" id="GO:0003988">
    <property type="term" value="F:acetyl-CoA C-acyltransferase activity"/>
    <property type="evidence" value="ECO:0007669"/>
    <property type="project" value="TreeGrafter"/>
</dbReference>
<keyword evidence="2 4" id="KW-0808">Transferase</keyword>
<dbReference type="PIRSF" id="PIRSF000429">
    <property type="entry name" value="Ac-CoA_Ac_transf"/>
    <property type="match status" value="1"/>
</dbReference>
<keyword evidence="9" id="KW-1185">Reference proteome</keyword>
<comment type="caution">
    <text evidence="8">The sequence shown here is derived from an EMBL/GenBank/DDBJ whole genome shotgun (WGS) entry which is preliminary data.</text>
</comment>
<dbReference type="CDD" id="cd00751">
    <property type="entry name" value="thiolase"/>
    <property type="match status" value="1"/>
</dbReference>
<dbReference type="Pfam" id="PF02803">
    <property type="entry name" value="Thiolase_C"/>
    <property type="match status" value="1"/>
</dbReference>
<comment type="similarity">
    <text evidence="1 4">Belongs to the thiolase-like superfamily. Thiolase family.</text>
</comment>
<feature type="domain" description="Thiolase N-terminal" evidence="6">
    <location>
        <begin position="19"/>
        <end position="265"/>
    </location>
</feature>
<reference evidence="8 9" key="1">
    <citation type="journal article" date="2017" name="Int. J. Syst. Evol. Microbiol.">
        <title>Rouxiella badensis sp. nov. and Rouxiella silvae sp. nov. isolated from peat bog soil in Germany and emendation of the genus description.</title>
        <authorList>
            <person name="Le Fleche-Mateos A."/>
            <person name="Kugler J.H."/>
            <person name="Hansen S.H."/>
            <person name="Syldatk C."/>
            <person name="Hausmann R."/>
            <person name="Lomprez F."/>
            <person name="Vandenbogaert M."/>
            <person name="Manuguerra J.C."/>
            <person name="Grimont P.A."/>
        </authorList>
    </citation>
    <scope>NUCLEOTIDE SEQUENCE [LARGE SCALE GENOMIC DNA]</scope>
    <source>
        <strain evidence="8 9">DSM 100043</strain>
    </source>
</reference>
<evidence type="ECO:0000259" key="6">
    <source>
        <dbReference type="Pfam" id="PF00108"/>
    </source>
</evidence>
<dbReference type="SUPFAM" id="SSF53901">
    <property type="entry name" value="Thiolase-like"/>
    <property type="match status" value="2"/>
</dbReference>
<evidence type="ECO:0000259" key="7">
    <source>
        <dbReference type="Pfam" id="PF02803"/>
    </source>
</evidence>
<dbReference type="PANTHER" id="PTHR43853">
    <property type="entry name" value="3-KETOACYL-COA THIOLASE, PEROXISOMAL"/>
    <property type="match status" value="1"/>
</dbReference>
<keyword evidence="5" id="KW-0472">Membrane</keyword>
<dbReference type="Proteomes" id="UP000192536">
    <property type="component" value="Unassembled WGS sequence"/>
</dbReference>
<dbReference type="EMBL" id="MRWE01000013">
    <property type="protein sequence ID" value="ORJ25672.1"/>
    <property type="molecule type" value="Genomic_DNA"/>
</dbReference>
<sequence>MKSTDISLNYQPASDCEPVIVEACRTPIGKAYGIFATLSMETLLAPLFHKILDQQKIQPADVDEVILGNATGGGGNIARLAALHAGLPDSVPAVTLDRQCGSGLEAVIHACRLVQAGAGECYLAGGVESVSTAPWRVEKPQTLKQMPRFYARARFSPDEIGDPDMGIAAENVAQKCGISRQRQDSFALRSHQRAVSAAQNGLFADEIVAVEVGGETRREDECPRPNASMAGLEKLSPVFVANGSVTAGNCCPLNDGASLLLVMSRKKAREWGFTRGLMFVDACSAGVSPNYLGLGPVPSTQKLLARQPALTLDDVSIIEFNEAFAAQVLGSIDALGIDEQRINLQGGAIALGHPYGASGGVMVTRLFSQLIRQKSHDETLAHPQFAMAMLGIAGGLGLTALFKTTVL</sequence>
<dbReference type="NCBIfam" id="TIGR01930">
    <property type="entry name" value="AcCoA-C-Actrans"/>
    <property type="match status" value="1"/>
</dbReference>
<protein>
    <submittedName>
        <fullName evidence="8">Acetyl-CoA acetyltransferase</fullName>
    </submittedName>
</protein>
<keyword evidence="3 4" id="KW-0012">Acyltransferase</keyword>
<evidence type="ECO:0000256" key="3">
    <source>
        <dbReference type="ARBA" id="ARBA00023315"/>
    </source>
</evidence>
<dbReference type="GO" id="GO:0006635">
    <property type="term" value="P:fatty acid beta-oxidation"/>
    <property type="evidence" value="ECO:0007669"/>
    <property type="project" value="TreeGrafter"/>
</dbReference>
<dbReference type="STRING" id="1646377.BS640_09605"/>
<dbReference type="InterPro" id="IPR020617">
    <property type="entry name" value="Thiolase_C"/>
</dbReference>
<evidence type="ECO:0000256" key="4">
    <source>
        <dbReference type="RuleBase" id="RU003557"/>
    </source>
</evidence>
<dbReference type="Pfam" id="PF00108">
    <property type="entry name" value="Thiolase_N"/>
    <property type="match status" value="1"/>
</dbReference>